<keyword evidence="6 14" id="KW-0812">Transmembrane</keyword>
<dbReference type="GO" id="GO:0005886">
    <property type="term" value="C:plasma membrane"/>
    <property type="evidence" value="ECO:0007669"/>
    <property type="project" value="UniProtKB-SubCell"/>
</dbReference>
<keyword evidence="8 14" id="KW-1133">Transmembrane helix</keyword>
<keyword evidence="10 14" id="KW-0446">Lipid-binding</keyword>
<dbReference type="InterPro" id="IPR000454">
    <property type="entry name" value="ATP_synth_F0_csu"/>
</dbReference>
<evidence type="ECO:0000256" key="11">
    <source>
        <dbReference type="ARBA" id="ARBA00023136"/>
    </source>
</evidence>
<dbReference type="CDD" id="cd18121">
    <property type="entry name" value="ATP-synt_Fo_c"/>
    <property type="match status" value="1"/>
</dbReference>
<name>A0A6A2VVE2_9BIFI</name>
<evidence type="ECO:0000256" key="10">
    <source>
        <dbReference type="ARBA" id="ARBA00023121"/>
    </source>
</evidence>
<dbReference type="Proteomes" id="UP000440041">
    <property type="component" value="Unassembled WGS sequence"/>
</dbReference>
<dbReference type="InterPro" id="IPR035921">
    <property type="entry name" value="F/V-ATP_Csub_sf"/>
</dbReference>
<keyword evidence="12 14" id="KW-0066">ATP synthesis</keyword>
<dbReference type="GO" id="GO:0033177">
    <property type="term" value="C:proton-transporting two-sector ATPase complex, proton-transporting domain"/>
    <property type="evidence" value="ECO:0007669"/>
    <property type="project" value="InterPro"/>
</dbReference>
<evidence type="ECO:0000256" key="3">
    <source>
        <dbReference type="ARBA" id="ARBA00022448"/>
    </source>
</evidence>
<comment type="function">
    <text evidence="13 14">F(1)F(0) ATP synthase produces ATP from ADP in the presence of a proton or sodium gradient. F-type ATPases consist of two structural domains, F(1) containing the extramembraneous catalytic core and F(0) containing the membrane proton channel, linked together by a central stalk and a peripheral stalk. During catalysis, ATP synthesis in the catalytic domain of F(1) is coupled via a rotary mechanism of the central stalk subunits to proton translocation.</text>
</comment>
<evidence type="ECO:0000256" key="2">
    <source>
        <dbReference type="ARBA" id="ARBA00006704"/>
    </source>
</evidence>
<comment type="caution">
    <text evidence="16">The sequence shown here is derived from an EMBL/GenBank/DDBJ whole genome shotgun (WGS) entry which is preliminary data.</text>
</comment>
<dbReference type="AlphaFoldDB" id="A0A6A2VVE2"/>
<feature type="site" description="Reversibly protonated during proton transport" evidence="14">
    <location>
        <position position="72"/>
    </location>
</feature>
<evidence type="ECO:0000256" key="9">
    <source>
        <dbReference type="ARBA" id="ARBA00023065"/>
    </source>
</evidence>
<keyword evidence="17" id="KW-1185">Reference proteome</keyword>
<feature type="domain" description="V-ATPase proteolipid subunit C-like" evidence="15">
    <location>
        <begin position="26"/>
        <end position="84"/>
    </location>
</feature>
<evidence type="ECO:0000256" key="6">
    <source>
        <dbReference type="ARBA" id="ARBA00022692"/>
    </source>
</evidence>
<reference evidence="16 17" key="1">
    <citation type="submission" date="2019-09" db="EMBL/GenBank/DDBJ databases">
        <title>Characterization of the phylogenetic diversity of two novel species belonging to the genus Bifidobacterium: Bifidobacterium cebidarum sp. nov. and Bifidobacterium leontopitheci sp. nov.</title>
        <authorList>
            <person name="Lugli G.A."/>
            <person name="Duranti S."/>
            <person name="Milani C."/>
            <person name="Turroni F."/>
            <person name="Ventura M."/>
        </authorList>
    </citation>
    <scope>NUCLEOTIDE SEQUENCE [LARGE SCALE GENOMIC DNA]</scope>
    <source>
        <strain evidence="16 17">DSM 100238</strain>
    </source>
</reference>
<protein>
    <recommendedName>
        <fullName evidence="14">ATP synthase subunit c</fullName>
    </recommendedName>
    <alternativeName>
        <fullName evidence="14">ATP synthase F(0) sector subunit c</fullName>
    </alternativeName>
    <alternativeName>
        <fullName evidence="14">F-type ATPase subunit c</fullName>
        <shortName evidence="14">F-ATPase subunit c</shortName>
    </alternativeName>
    <alternativeName>
        <fullName evidence="14">Lipid-binding protein</fullName>
    </alternativeName>
</protein>
<evidence type="ECO:0000313" key="17">
    <source>
        <dbReference type="Proteomes" id="UP000440041"/>
    </source>
</evidence>
<dbReference type="InterPro" id="IPR005953">
    <property type="entry name" value="ATP_synth_csu_bac/chlpt"/>
</dbReference>
<dbReference type="PROSITE" id="PS00605">
    <property type="entry name" value="ATPASE_C"/>
    <property type="match status" value="1"/>
</dbReference>
<dbReference type="GO" id="GO:0045259">
    <property type="term" value="C:proton-transporting ATP synthase complex"/>
    <property type="evidence" value="ECO:0007669"/>
    <property type="project" value="UniProtKB-KW"/>
</dbReference>
<evidence type="ECO:0000256" key="12">
    <source>
        <dbReference type="ARBA" id="ARBA00023310"/>
    </source>
</evidence>
<evidence type="ECO:0000256" key="7">
    <source>
        <dbReference type="ARBA" id="ARBA00022781"/>
    </source>
</evidence>
<sequence>MSDFGKKGQHMDIITLAEVAGNISVLGYGVAAIGPGIGMGILVGKALESTARQPEVSGRIQTLMFIGLAMIELLGLLGFVAFVMAK</sequence>
<comment type="function">
    <text evidence="14">Key component of the F(0) channel; it plays a direct role in translocation across the membrane. A homomeric c-ring of between 10-14 subunits forms the central stalk rotor element with the F(1) delta and epsilon subunits.</text>
</comment>
<dbReference type="InterPro" id="IPR020537">
    <property type="entry name" value="ATP_synth_F0_csu_DDCD_BS"/>
</dbReference>
<dbReference type="InterPro" id="IPR002379">
    <property type="entry name" value="ATPase_proteolipid_c-like_dom"/>
</dbReference>
<feature type="transmembrane region" description="Helical" evidence="14">
    <location>
        <begin position="63"/>
        <end position="85"/>
    </location>
</feature>
<dbReference type="NCBIfam" id="TIGR01260">
    <property type="entry name" value="ATP_synt_c"/>
    <property type="match status" value="1"/>
</dbReference>
<gene>
    <name evidence="14" type="primary">atpE</name>
    <name evidence="16" type="ORF">DSM100238_0581</name>
</gene>
<evidence type="ECO:0000256" key="14">
    <source>
        <dbReference type="HAMAP-Rule" id="MF_01396"/>
    </source>
</evidence>
<evidence type="ECO:0000256" key="8">
    <source>
        <dbReference type="ARBA" id="ARBA00022989"/>
    </source>
</evidence>
<keyword evidence="9 14" id="KW-0406">Ion transport</keyword>
<evidence type="ECO:0000313" key="16">
    <source>
        <dbReference type="EMBL" id="KAB8299547.1"/>
    </source>
</evidence>
<evidence type="ECO:0000256" key="13">
    <source>
        <dbReference type="ARBA" id="ARBA00025198"/>
    </source>
</evidence>
<dbReference type="FunFam" id="1.20.20.10:FF:000002">
    <property type="entry name" value="ATP synthase subunit c"/>
    <property type="match status" value="1"/>
</dbReference>
<accession>A0A6A2VVE2</accession>
<feature type="transmembrane region" description="Helical" evidence="14">
    <location>
        <begin position="20"/>
        <end position="43"/>
    </location>
</feature>
<keyword evidence="5 14" id="KW-0138">CF(0)</keyword>
<evidence type="ECO:0000256" key="1">
    <source>
        <dbReference type="ARBA" id="ARBA00004651"/>
    </source>
</evidence>
<dbReference type="Pfam" id="PF00137">
    <property type="entry name" value="ATP-synt_C"/>
    <property type="match status" value="1"/>
</dbReference>
<keyword evidence="4 14" id="KW-1003">Cell membrane</keyword>
<dbReference type="InterPro" id="IPR038662">
    <property type="entry name" value="ATP_synth_F0_csu_sf"/>
</dbReference>
<dbReference type="SUPFAM" id="SSF81333">
    <property type="entry name" value="F1F0 ATP synthase subunit C"/>
    <property type="match status" value="1"/>
</dbReference>
<evidence type="ECO:0000259" key="15">
    <source>
        <dbReference type="Pfam" id="PF00137"/>
    </source>
</evidence>
<evidence type="ECO:0000256" key="5">
    <source>
        <dbReference type="ARBA" id="ARBA00022547"/>
    </source>
</evidence>
<proteinExistence type="inferred from homology"/>
<dbReference type="PRINTS" id="PR00124">
    <property type="entry name" value="ATPASEC"/>
</dbReference>
<keyword evidence="3 14" id="KW-0813">Transport</keyword>
<keyword evidence="7 14" id="KW-0375">Hydrogen ion transport</keyword>
<keyword evidence="11 14" id="KW-0472">Membrane</keyword>
<organism evidence="16 17">
    <name type="scientific">Bifidobacterium apri</name>
    <dbReference type="NCBI Taxonomy" id="1769423"/>
    <lineage>
        <taxon>Bacteria</taxon>
        <taxon>Bacillati</taxon>
        <taxon>Actinomycetota</taxon>
        <taxon>Actinomycetes</taxon>
        <taxon>Bifidobacteriales</taxon>
        <taxon>Bifidobacteriaceae</taxon>
        <taxon>Bifidobacterium</taxon>
    </lineage>
</organism>
<dbReference type="EMBL" id="WBSO01000003">
    <property type="protein sequence ID" value="KAB8299547.1"/>
    <property type="molecule type" value="Genomic_DNA"/>
</dbReference>
<dbReference type="GO" id="GO:0008289">
    <property type="term" value="F:lipid binding"/>
    <property type="evidence" value="ECO:0007669"/>
    <property type="project" value="UniProtKB-KW"/>
</dbReference>
<comment type="subcellular location">
    <subcellularLocation>
        <location evidence="1 14">Cell membrane</location>
        <topology evidence="1 14">Multi-pass membrane protein</topology>
    </subcellularLocation>
</comment>
<dbReference type="HAMAP" id="MF_01396">
    <property type="entry name" value="ATP_synth_c_bact"/>
    <property type="match status" value="1"/>
</dbReference>
<comment type="similarity">
    <text evidence="2 14">Belongs to the ATPase C chain family.</text>
</comment>
<evidence type="ECO:0000256" key="4">
    <source>
        <dbReference type="ARBA" id="ARBA00022475"/>
    </source>
</evidence>
<dbReference type="GO" id="GO:0046933">
    <property type="term" value="F:proton-transporting ATP synthase activity, rotational mechanism"/>
    <property type="evidence" value="ECO:0007669"/>
    <property type="project" value="UniProtKB-UniRule"/>
</dbReference>
<dbReference type="Gene3D" id="1.20.20.10">
    <property type="entry name" value="F1F0 ATP synthase subunit C"/>
    <property type="match status" value="1"/>
</dbReference>